<evidence type="ECO:0000313" key="3">
    <source>
        <dbReference type="Proteomes" id="UP000011910"/>
    </source>
</evidence>
<dbReference type="Proteomes" id="UP000011910">
    <property type="component" value="Unassembled WGS sequence"/>
</dbReference>
<comment type="caution">
    <text evidence="2">The sequence shown here is derived from an EMBL/GenBank/DDBJ whole genome shotgun (WGS) entry which is preliminary data.</text>
</comment>
<dbReference type="EMBL" id="AODQ01000038">
    <property type="protein sequence ID" value="EMR02998.1"/>
    <property type="molecule type" value="Genomic_DNA"/>
</dbReference>
<organism evidence="2 3">
    <name type="scientific">Cesiribacter andamanensis AMV16</name>
    <dbReference type="NCBI Taxonomy" id="1279009"/>
    <lineage>
        <taxon>Bacteria</taxon>
        <taxon>Pseudomonadati</taxon>
        <taxon>Bacteroidota</taxon>
        <taxon>Cytophagia</taxon>
        <taxon>Cytophagales</taxon>
        <taxon>Cesiribacteraceae</taxon>
        <taxon>Cesiribacter</taxon>
    </lineage>
</organism>
<evidence type="ECO:0000256" key="1">
    <source>
        <dbReference type="SAM" id="Phobius"/>
    </source>
</evidence>
<reference evidence="2 3" key="1">
    <citation type="journal article" date="2013" name="Genome Announc.">
        <title>Draft Genome Sequence of Cesiribacter andamanensis Strain AMV16T, Isolated from a Soil Sample from a Mud Volcano in the Andaman Islands, India.</title>
        <authorList>
            <person name="Shivaji S."/>
            <person name="Ara S."/>
            <person name="Begum Z."/>
            <person name="Srinivas T.N."/>
            <person name="Singh A."/>
            <person name="Kumar Pinnaka A."/>
        </authorList>
    </citation>
    <scope>NUCLEOTIDE SEQUENCE [LARGE SCALE GENOMIC DNA]</scope>
    <source>
        <strain evidence="2 3">AMV16</strain>
    </source>
</reference>
<accession>M7N2U4</accession>
<protein>
    <submittedName>
        <fullName evidence="2">Uncharacterized protein</fullName>
    </submittedName>
</protein>
<gene>
    <name evidence="2" type="ORF">ADICEAN_01847</name>
</gene>
<keyword evidence="1" id="KW-0472">Membrane</keyword>
<feature type="transmembrane region" description="Helical" evidence="1">
    <location>
        <begin position="7"/>
        <end position="27"/>
    </location>
</feature>
<name>M7N2U4_9BACT</name>
<feature type="transmembrane region" description="Helical" evidence="1">
    <location>
        <begin position="57"/>
        <end position="77"/>
    </location>
</feature>
<proteinExistence type="predicted"/>
<sequence length="93" mass="10367">MKNRWFIILIVVLYTAAALSLLGVGVVREKLKEQQALEQSAEGGSQSVERQTLQNKFLVWQGIAVVLFGSASLLLVFRHKLVKETRLEGEEGV</sequence>
<keyword evidence="1" id="KW-1133">Transmembrane helix</keyword>
<evidence type="ECO:0000313" key="2">
    <source>
        <dbReference type="EMBL" id="EMR02998.1"/>
    </source>
</evidence>
<dbReference type="STRING" id="1279009.ADICEAN_01847"/>
<dbReference type="OrthoDB" id="9972582at2"/>
<dbReference type="AlphaFoldDB" id="M7N2U4"/>
<dbReference type="RefSeq" id="WP_009195243.1">
    <property type="nucleotide sequence ID" value="NZ_AODQ01000038.1"/>
</dbReference>
<keyword evidence="3" id="KW-1185">Reference proteome</keyword>
<keyword evidence="1" id="KW-0812">Transmembrane</keyword>